<comment type="caution">
    <text evidence="6">The sequence shown here is derived from an EMBL/GenBank/DDBJ whole genome shotgun (WGS) entry which is preliminary data.</text>
</comment>
<dbReference type="InterPro" id="IPR017923">
    <property type="entry name" value="TFIIS_N"/>
</dbReference>
<evidence type="ECO:0000256" key="1">
    <source>
        <dbReference type="ARBA" id="ARBA00037349"/>
    </source>
</evidence>
<feature type="domain" description="TFIIS N-terminal" evidence="5">
    <location>
        <begin position="269"/>
        <end position="347"/>
    </location>
</feature>
<dbReference type="EMBL" id="RSCD01000005">
    <property type="protein sequence ID" value="RSH92637.1"/>
    <property type="molecule type" value="Genomic_DNA"/>
</dbReference>
<dbReference type="Pfam" id="PF08711">
    <property type="entry name" value="Med26"/>
    <property type="match status" value="1"/>
</dbReference>
<dbReference type="GO" id="GO:0005634">
    <property type="term" value="C:nucleus"/>
    <property type="evidence" value="ECO:0007669"/>
    <property type="project" value="UniProtKB-SubCell"/>
</dbReference>
<feature type="compositionally biased region" description="Acidic residues" evidence="4">
    <location>
        <begin position="114"/>
        <end position="130"/>
    </location>
</feature>
<feature type="compositionally biased region" description="Acidic residues" evidence="4">
    <location>
        <begin position="57"/>
        <end position="91"/>
    </location>
</feature>
<dbReference type="PANTHER" id="PTHR46010:SF1">
    <property type="entry name" value="PROTEIN IWS1 HOMOLOG"/>
    <property type="match status" value="1"/>
</dbReference>
<feature type="region of interest" description="Disordered" evidence="4">
    <location>
        <begin position="568"/>
        <end position="595"/>
    </location>
</feature>
<dbReference type="PROSITE" id="PS51319">
    <property type="entry name" value="TFIIS_N"/>
    <property type="match status" value="1"/>
</dbReference>
<dbReference type="PANTHER" id="PTHR46010">
    <property type="entry name" value="PROTEIN IWS1 HOMOLOG"/>
    <property type="match status" value="1"/>
</dbReference>
<feature type="compositionally biased region" description="Polar residues" evidence="4">
    <location>
        <begin position="570"/>
        <end position="583"/>
    </location>
</feature>
<dbReference type="GO" id="GO:0016973">
    <property type="term" value="P:poly(A)+ mRNA export from nucleus"/>
    <property type="evidence" value="ECO:0007669"/>
    <property type="project" value="TreeGrafter"/>
</dbReference>
<comment type="function">
    <text evidence="1">Transcription factor involved in RNA polymerase II transcription regulation. May function in both SPT15/TBP post-recruitment and recruitment steps of transcription.</text>
</comment>
<keyword evidence="3" id="KW-0539">Nucleus</keyword>
<comment type="similarity">
    <text evidence="2">Belongs to the IWS1 family.</text>
</comment>
<dbReference type="Proteomes" id="UP000279259">
    <property type="component" value="Unassembled WGS sequence"/>
</dbReference>
<feature type="compositionally biased region" description="Basic and acidic residues" evidence="4">
    <location>
        <begin position="143"/>
        <end position="156"/>
    </location>
</feature>
<evidence type="ECO:0000256" key="2">
    <source>
        <dbReference type="ARBA" id="ARBA00037992"/>
    </source>
</evidence>
<gene>
    <name evidence="6" type="primary">IWS1</name>
    <name evidence="6" type="ORF">EHS25_008082</name>
</gene>
<dbReference type="InterPro" id="IPR051037">
    <property type="entry name" value="RNAPII_TF_IWS1"/>
</dbReference>
<sequence>MSASPSPPPAQAGATDTQADLYNQVFGEGSDVSDISDDDDEEPVPRRRAFPPRDAEDAPADEDEAGATQDADQEAEGDKDEDEDDDEDEDAYIPGSTEHAAKIPKFKKRREADQGEDEDEDEAGGGEGSDEERRRRKKKRKMEKAARKERERERRAGAGGDDEDEEAEPVVDEVKQRQLALEERIDNIGKKAKVVRRKKKGDDVDLVETYYDDICARLRERMLAAAAKDRASNDAGMPATAKLAMLEEVMSTLRNTTLWQSIVDSGVLGAVRSWLEPMEGTGALPAVGIQNAIFEVLPKMDLDTETLKEAKLGPIVLFYTKTKRVTPAINRAADALVQAWSRPIIKRPANFRSRHIDHAADVEDAAEERERMAMDVDGEGMQSRGQSQSQGQAGAGTRRKRFDVATALMENKGRKGARMPVIKELQYTVAPESRTQHHADDLQHVSRIQQDNRKFNKFARQLKASRARHGITEIVPLFPSHRVGLPAGLPRLDQCTQCPTRIRNSAIPRINILPQIDRLVNAQTLVHHAQLALGHFFRLRFGPPQADSGPRSRPEASREFEVSNADPNAITHQHPSIPFQSPSTPRPPGDTPDQRQDAEYIEQRETLGHVQVHRRSLLPDSDELVQEIGDTEDRTDGEEDLGHAISQGFQRDWTQSTRSLLEVEILSVCLPPTGWFDSP</sequence>
<dbReference type="OrthoDB" id="21124at2759"/>
<dbReference type="AlphaFoldDB" id="A0A427YNK6"/>
<feature type="compositionally biased region" description="Low complexity" evidence="4">
    <location>
        <begin position="380"/>
        <end position="396"/>
    </location>
</feature>
<reference evidence="6 7" key="1">
    <citation type="submission" date="2018-11" db="EMBL/GenBank/DDBJ databases">
        <title>Genome sequence of Saitozyma podzolica DSM 27192.</title>
        <authorList>
            <person name="Aliyu H."/>
            <person name="Gorte O."/>
            <person name="Ochsenreither K."/>
        </authorList>
    </citation>
    <scope>NUCLEOTIDE SEQUENCE [LARGE SCALE GENOMIC DNA]</scope>
    <source>
        <strain evidence="6 7">DSM 27192</strain>
    </source>
</reference>
<comment type="subcellular location">
    <subcellularLocation>
        <location evidence="3">Nucleus</location>
    </subcellularLocation>
</comment>
<protein>
    <submittedName>
        <fullName evidence="6">Transcription factor iws1</fullName>
    </submittedName>
</protein>
<proteinExistence type="inferred from homology"/>
<feature type="region of interest" description="Disordered" evidence="4">
    <location>
        <begin position="378"/>
        <end position="399"/>
    </location>
</feature>
<accession>A0A427YNK6</accession>
<evidence type="ECO:0000259" key="5">
    <source>
        <dbReference type="PROSITE" id="PS51319"/>
    </source>
</evidence>
<organism evidence="6 7">
    <name type="scientific">Saitozyma podzolica</name>
    <dbReference type="NCBI Taxonomy" id="1890683"/>
    <lineage>
        <taxon>Eukaryota</taxon>
        <taxon>Fungi</taxon>
        <taxon>Dikarya</taxon>
        <taxon>Basidiomycota</taxon>
        <taxon>Agaricomycotina</taxon>
        <taxon>Tremellomycetes</taxon>
        <taxon>Tremellales</taxon>
        <taxon>Trimorphomycetaceae</taxon>
        <taxon>Saitozyma</taxon>
    </lineage>
</organism>
<evidence type="ECO:0000313" key="7">
    <source>
        <dbReference type="Proteomes" id="UP000279259"/>
    </source>
</evidence>
<evidence type="ECO:0000256" key="3">
    <source>
        <dbReference type="PROSITE-ProRule" id="PRU00649"/>
    </source>
</evidence>
<evidence type="ECO:0000313" key="6">
    <source>
        <dbReference type="EMBL" id="RSH92637.1"/>
    </source>
</evidence>
<keyword evidence="7" id="KW-1185">Reference proteome</keyword>
<feature type="compositionally biased region" description="Pro residues" evidence="4">
    <location>
        <begin position="1"/>
        <end position="10"/>
    </location>
</feature>
<dbReference type="Gene3D" id="1.20.930.10">
    <property type="entry name" value="Conserved domain common to transcription factors TFIIS, elongin A, CRSP70"/>
    <property type="match status" value="1"/>
</dbReference>
<feature type="region of interest" description="Disordered" evidence="4">
    <location>
        <begin position="1"/>
        <end position="172"/>
    </location>
</feature>
<dbReference type="InterPro" id="IPR035441">
    <property type="entry name" value="TFIIS/LEDGF_dom_sf"/>
</dbReference>
<evidence type="ECO:0000256" key="4">
    <source>
        <dbReference type="SAM" id="MobiDB-lite"/>
    </source>
</evidence>
<dbReference type="STRING" id="1890683.A0A427YNK6"/>
<feature type="compositionally biased region" description="Acidic residues" evidence="4">
    <location>
        <begin position="160"/>
        <end position="171"/>
    </location>
</feature>
<name>A0A427YNK6_9TREE</name>